<feature type="compositionally biased region" description="Polar residues" evidence="1">
    <location>
        <begin position="93"/>
        <end position="107"/>
    </location>
</feature>
<feature type="region of interest" description="Disordered" evidence="1">
    <location>
        <begin position="1"/>
        <end position="146"/>
    </location>
</feature>
<proteinExistence type="predicted"/>
<reference evidence="2 3" key="1">
    <citation type="submission" date="2024-02" db="EMBL/GenBank/DDBJ databases">
        <title>Discinaceae phylogenomics.</title>
        <authorList>
            <person name="Dirks A.C."/>
            <person name="James T.Y."/>
        </authorList>
    </citation>
    <scope>NUCLEOTIDE SEQUENCE [LARGE SCALE GENOMIC DNA]</scope>
    <source>
        <strain evidence="2 3">ACD0624</strain>
    </source>
</reference>
<feature type="compositionally biased region" description="Pro residues" evidence="1">
    <location>
        <begin position="13"/>
        <end position="55"/>
    </location>
</feature>
<protein>
    <submittedName>
        <fullName evidence="2">Uncharacterized protein</fullName>
    </submittedName>
</protein>
<dbReference type="EMBL" id="JBBBZM010000247">
    <property type="protein sequence ID" value="KAL0631459.1"/>
    <property type="molecule type" value="Genomic_DNA"/>
</dbReference>
<dbReference type="Proteomes" id="UP001447188">
    <property type="component" value="Unassembled WGS sequence"/>
</dbReference>
<comment type="caution">
    <text evidence="2">The sequence shown here is derived from an EMBL/GenBank/DDBJ whole genome shotgun (WGS) entry which is preliminary data.</text>
</comment>
<feature type="compositionally biased region" description="Basic and acidic residues" evidence="1">
    <location>
        <begin position="73"/>
        <end position="83"/>
    </location>
</feature>
<organism evidence="2 3">
    <name type="scientific">Discina gigas</name>
    <dbReference type="NCBI Taxonomy" id="1032678"/>
    <lineage>
        <taxon>Eukaryota</taxon>
        <taxon>Fungi</taxon>
        <taxon>Dikarya</taxon>
        <taxon>Ascomycota</taxon>
        <taxon>Pezizomycotina</taxon>
        <taxon>Pezizomycetes</taxon>
        <taxon>Pezizales</taxon>
        <taxon>Discinaceae</taxon>
        <taxon>Discina</taxon>
    </lineage>
</organism>
<accession>A0ABR3G6A5</accession>
<name>A0ABR3G6A5_9PEZI</name>
<evidence type="ECO:0000313" key="2">
    <source>
        <dbReference type="EMBL" id="KAL0631459.1"/>
    </source>
</evidence>
<evidence type="ECO:0000313" key="3">
    <source>
        <dbReference type="Proteomes" id="UP001447188"/>
    </source>
</evidence>
<evidence type="ECO:0000256" key="1">
    <source>
        <dbReference type="SAM" id="MobiDB-lite"/>
    </source>
</evidence>
<sequence>PGPTLADTAPLLPYRPPSPVPGQPSPVPVPQSSPDALPSPVPVSPPSPSALPTPVPQLSDENGENDNSADMSMEIRRDRDASCRMDTPYDTIDPSSNDINTRCASPTLSPPKARKRKFLSSSEESGGEGPSMSPPPVAKRQKFNSPDPLNAVRIRQIVKINAIRANLETLANKIPTWAAHNERQLERGIDQEIVAIMRTPPPPQPAPARPAKILTLHARVRGQMEDPITRRLQSKKPYLTNIWGPESYMSKVAAPFKAQVAGGQSFLLIAAGYSGEGKTYSRVKPNLENPPILQVLLEEALIRYPIEVTVQVMIKNQISLV</sequence>
<gene>
    <name evidence="2" type="ORF">Q9L58_009680</name>
</gene>
<keyword evidence="3" id="KW-1185">Reference proteome</keyword>
<feature type="non-terminal residue" evidence="2">
    <location>
        <position position="1"/>
    </location>
</feature>